<dbReference type="EMBL" id="JBBLXS010000173">
    <property type="protein sequence ID" value="MEK0186023.1"/>
    <property type="molecule type" value="Genomic_DNA"/>
</dbReference>
<comment type="caution">
    <text evidence="1">The sequence shown here is derived from an EMBL/GenBank/DDBJ whole genome shotgun (WGS) entry which is preliminary data.</text>
</comment>
<protein>
    <submittedName>
        <fullName evidence="1">Uncharacterized protein</fullName>
    </submittedName>
</protein>
<organism evidence="1 2">
    <name type="scientific">Microcoleus anatoxicus PTRS2</name>
    <dbReference type="NCBI Taxonomy" id="2705321"/>
    <lineage>
        <taxon>Bacteria</taxon>
        <taxon>Bacillati</taxon>
        <taxon>Cyanobacteriota</taxon>
        <taxon>Cyanophyceae</taxon>
        <taxon>Oscillatoriophycideae</taxon>
        <taxon>Oscillatoriales</taxon>
        <taxon>Microcoleaceae</taxon>
        <taxon>Microcoleus</taxon>
        <taxon>Microcoleus anatoxicus</taxon>
    </lineage>
</organism>
<sequence>MDACFEILLSTRQTLDYLEVHQETFTWGGVEYPQGEKYYVWGKYIKLVEREIPAHIIKRLPPVYGNLQWVNFSVQGKGLDLLESEVNGSEIDWEGKSFDDFIKLILTEQPQWVVVFEWHCDRIDSLYEQNVSECISQIKNNLKWENKREGFLVVSVPENEIYSSMSVGGVAQTCQGLKPLANSESRLKPTEKLR</sequence>
<proteinExistence type="predicted"/>
<dbReference type="Proteomes" id="UP001384579">
    <property type="component" value="Unassembled WGS sequence"/>
</dbReference>
<reference evidence="1 2" key="1">
    <citation type="journal article" date="2020" name="Harmful Algae">
        <title>Molecular and morphological characterization of a novel dihydroanatoxin-a producing Microcoleus species (cyanobacteria) from the Russian River, California, USA.</title>
        <authorList>
            <person name="Conklin K.Y."/>
            <person name="Stancheva R."/>
            <person name="Otten T.G."/>
            <person name="Fadness R."/>
            <person name="Boyer G.L."/>
            <person name="Read B."/>
            <person name="Zhang X."/>
            <person name="Sheath R.G."/>
        </authorList>
    </citation>
    <scope>NUCLEOTIDE SEQUENCE [LARGE SCALE GENOMIC DNA]</scope>
    <source>
        <strain evidence="1 2">PTRS2</strain>
    </source>
</reference>
<evidence type="ECO:0000313" key="1">
    <source>
        <dbReference type="EMBL" id="MEK0186023.1"/>
    </source>
</evidence>
<dbReference type="RefSeq" id="WP_340521960.1">
    <property type="nucleotide sequence ID" value="NZ_JBBLXS010000173.1"/>
</dbReference>
<evidence type="ECO:0000313" key="2">
    <source>
        <dbReference type="Proteomes" id="UP001384579"/>
    </source>
</evidence>
<keyword evidence="2" id="KW-1185">Reference proteome</keyword>
<name>A0ABU8YP89_9CYAN</name>
<accession>A0ABU8YP89</accession>
<gene>
    <name evidence="1" type="ORF">WMG39_14370</name>
</gene>